<dbReference type="InParanoid" id="S7WAT6"/>
<keyword evidence="4" id="KW-1185">Reference proteome</keyword>
<comment type="caution">
    <text evidence="3">The sequence shown here is derived from an EMBL/GenBank/DDBJ whole genome shotgun (WGS) entry which is preliminary data.</text>
</comment>
<dbReference type="InterPro" id="IPR031507">
    <property type="entry name" value="PTP2"/>
</dbReference>
<feature type="signal peptide" evidence="2">
    <location>
        <begin position="1"/>
        <end position="23"/>
    </location>
</feature>
<evidence type="ECO:0000256" key="1">
    <source>
        <dbReference type="SAM" id="MobiDB-lite"/>
    </source>
</evidence>
<feature type="chain" id="PRO_5004546152" evidence="2">
    <location>
        <begin position="24"/>
        <end position="315"/>
    </location>
</feature>
<sequence>MSRIRNIFNVIGYACSLLNVVNAATAAYSYSSNSMAGGNVGNSGYYGGRAMPSAGTEDMKSKSNNLAALTQGQIATNALSRAVANTLDYNALKNMNIDMSQNPMCAGLTIEGKAAELKQEQVKQCFLQKQEKKKTAQAIANKIIETPKQNKECIVKYDAKAGACNAEKVMGNIIGEPYYRLKVHGGNVVVLNIKGRDVLMAVVETISYRVKPKEKEAQSCFKDNAGAEYTFNVLGNLLEKRGELPKPVQKEDDDCTECIQKLAKKAIAIEGKLTACGGCDNSSTLVGMTKGNFKTDNKSKKNDDDSSDNEKKIVK</sequence>
<protein>
    <submittedName>
        <fullName evidence="3">Polar tube protein PTP2</fullName>
    </submittedName>
</protein>
<gene>
    <name evidence="3" type="ORF">SLOPH_1466</name>
</gene>
<organism evidence="3 4">
    <name type="scientific">Spraguea lophii (strain 42_110)</name>
    <name type="common">Microsporidian parasite</name>
    <dbReference type="NCBI Taxonomy" id="1358809"/>
    <lineage>
        <taxon>Eukaryota</taxon>
        <taxon>Fungi</taxon>
        <taxon>Fungi incertae sedis</taxon>
        <taxon>Microsporidia</taxon>
        <taxon>Spragueidae</taxon>
        <taxon>Spraguea</taxon>
    </lineage>
</organism>
<dbReference type="Proteomes" id="UP000014978">
    <property type="component" value="Unassembled WGS sequence"/>
</dbReference>
<dbReference type="HOGENOM" id="CLU_883316_0_0_1"/>
<proteinExistence type="predicted"/>
<evidence type="ECO:0000313" key="4">
    <source>
        <dbReference type="Proteomes" id="UP000014978"/>
    </source>
</evidence>
<feature type="region of interest" description="Disordered" evidence="1">
    <location>
        <begin position="288"/>
        <end position="315"/>
    </location>
</feature>
<dbReference type="Pfam" id="PF17022">
    <property type="entry name" value="PTP2"/>
    <property type="match status" value="1"/>
</dbReference>
<evidence type="ECO:0000313" key="3">
    <source>
        <dbReference type="EMBL" id="EPR78887.1"/>
    </source>
</evidence>
<dbReference type="EMBL" id="ATCN01000503">
    <property type="protein sequence ID" value="EPR78887.1"/>
    <property type="molecule type" value="Genomic_DNA"/>
</dbReference>
<dbReference type="AlphaFoldDB" id="S7WAT6"/>
<dbReference type="VEuPathDB" id="MicrosporidiaDB:SLOPH_1466"/>
<reference evidence="4" key="1">
    <citation type="journal article" date="2013" name="PLoS Genet.">
        <title>The genome of Spraguea lophii and the basis of host-microsporidian interactions.</title>
        <authorList>
            <person name="Campbell S.E."/>
            <person name="Williams T.A."/>
            <person name="Yousuf A."/>
            <person name="Soanes D.M."/>
            <person name="Paszkiewicz K.H."/>
            <person name="Williams B.A.P."/>
        </authorList>
    </citation>
    <scope>NUCLEOTIDE SEQUENCE [LARGE SCALE GENOMIC DNA]</scope>
    <source>
        <strain evidence="4">42_110</strain>
    </source>
</reference>
<accession>S7WAT6</accession>
<name>S7WAT6_SPRLO</name>
<feature type="compositionally biased region" description="Basic and acidic residues" evidence="1">
    <location>
        <begin position="293"/>
        <end position="315"/>
    </location>
</feature>
<dbReference type="OMA" id="CKIRISK"/>
<keyword evidence="2" id="KW-0732">Signal</keyword>
<evidence type="ECO:0000256" key="2">
    <source>
        <dbReference type="SAM" id="SignalP"/>
    </source>
</evidence>